<dbReference type="Proteomes" id="UP000633365">
    <property type="component" value="Unassembled WGS sequence"/>
</dbReference>
<comment type="caution">
    <text evidence="1">The sequence shown here is derived from an EMBL/GenBank/DDBJ whole genome shotgun (WGS) entry which is preliminary data.</text>
</comment>
<sequence length="377" mass="41725">MRLFAKRDRPHVPEVQTCTTADRGIIPPLHLSDQPHEMRLYRALRDQVPVIDAAIMKLIRLLGEFTIKCADNQAQTMMDRFVSQISVGGTGTGLHTFICSYFDQLLTCGRAVGEIVTFEDGGIAALYNAPDEAVTLRMGDSPVDVRIFPNDLCAKEIEHPELICLTLLNPQPGTLRGTSILSGLPFVSELLMKIFRCVGQNFERAGNVRYAVTYHPPAGTGAVGARQRVKEIAEEWSRAMRDKGRVCDFVSVGDVNIRAIGADSQIIDCDIPIRHVLEQIAAKLSIPPFLLGLSWSSTERMSSQQADILTSELEYYRSLLTPVIEKIARIYLDSVRLDPAVSVEWSNISLQDETELASARLDNARAAQIEQSTEVNG</sequence>
<reference evidence="1" key="1">
    <citation type="submission" date="2021-01" db="EMBL/GenBank/DDBJ databases">
        <title>Genome public.</title>
        <authorList>
            <person name="Liu C."/>
            <person name="Sun Q."/>
        </authorList>
    </citation>
    <scope>NUCLEOTIDE SEQUENCE</scope>
    <source>
        <strain evidence="1">M6</strain>
    </source>
</reference>
<evidence type="ECO:0000313" key="1">
    <source>
        <dbReference type="EMBL" id="MBK6088202.1"/>
    </source>
</evidence>
<organism evidence="1 2">
    <name type="scientific">Ruminococcus difficilis</name>
    <dbReference type="NCBI Taxonomy" id="2763069"/>
    <lineage>
        <taxon>Bacteria</taxon>
        <taxon>Bacillati</taxon>
        <taxon>Bacillota</taxon>
        <taxon>Clostridia</taxon>
        <taxon>Eubacteriales</taxon>
        <taxon>Oscillospiraceae</taxon>
        <taxon>Ruminococcus</taxon>
    </lineage>
</organism>
<evidence type="ECO:0000313" key="2">
    <source>
        <dbReference type="Proteomes" id="UP000633365"/>
    </source>
</evidence>
<gene>
    <name evidence="1" type="ORF">JKK62_05960</name>
</gene>
<dbReference type="RefSeq" id="WP_186832800.1">
    <property type="nucleotide sequence ID" value="NZ_JAEQMG010000048.1"/>
</dbReference>
<name>A0A934TZ28_9FIRM</name>
<accession>A0A934TZ28</accession>
<dbReference type="EMBL" id="JAEQMG010000048">
    <property type="protein sequence ID" value="MBK6088202.1"/>
    <property type="molecule type" value="Genomic_DNA"/>
</dbReference>
<keyword evidence="2" id="KW-1185">Reference proteome</keyword>
<dbReference type="AlphaFoldDB" id="A0A934TZ28"/>
<proteinExistence type="predicted"/>
<protein>
    <submittedName>
        <fullName evidence="1">Serine/threonine protein phosphatase</fullName>
    </submittedName>
</protein>